<evidence type="ECO:0000313" key="1">
    <source>
        <dbReference type="EMBL" id="GGN59832.1"/>
    </source>
</evidence>
<comment type="caution">
    <text evidence="1">The sequence shown here is derived from an EMBL/GenBank/DDBJ whole genome shotgun (WGS) entry which is preliminary data.</text>
</comment>
<dbReference type="EMBL" id="BMLK01000028">
    <property type="protein sequence ID" value="GGN59832.1"/>
    <property type="molecule type" value="Genomic_DNA"/>
</dbReference>
<dbReference type="Proteomes" id="UP000605099">
    <property type="component" value="Unassembled WGS sequence"/>
</dbReference>
<organism evidence="1 2">
    <name type="scientific">Novosphingobium indicum</name>
    <dbReference type="NCBI Taxonomy" id="462949"/>
    <lineage>
        <taxon>Bacteria</taxon>
        <taxon>Pseudomonadati</taxon>
        <taxon>Pseudomonadota</taxon>
        <taxon>Alphaproteobacteria</taxon>
        <taxon>Sphingomonadales</taxon>
        <taxon>Sphingomonadaceae</taxon>
        <taxon>Novosphingobium</taxon>
    </lineage>
</organism>
<name>A0ABQ2JWU8_9SPHN</name>
<gene>
    <name evidence="1" type="ORF">GCM10011349_40780</name>
</gene>
<proteinExistence type="predicted"/>
<evidence type="ECO:0008006" key="3">
    <source>
        <dbReference type="Google" id="ProtNLM"/>
    </source>
</evidence>
<keyword evidence="2" id="KW-1185">Reference proteome</keyword>
<protein>
    <recommendedName>
        <fullName evidence="3">CENP-V/GFA domain-containing protein</fullName>
    </recommendedName>
</protein>
<reference evidence="2" key="1">
    <citation type="journal article" date="2019" name="Int. J. Syst. Evol. Microbiol.">
        <title>The Global Catalogue of Microorganisms (GCM) 10K type strain sequencing project: providing services to taxonomists for standard genome sequencing and annotation.</title>
        <authorList>
            <consortium name="The Broad Institute Genomics Platform"/>
            <consortium name="The Broad Institute Genome Sequencing Center for Infectious Disease"/>
            <person name="Wu L."/>
            <person name="Ma J."/>
        </authorList>
    </citation>
    <scope>NUCLEOTIDE SEQUENCE [LARGE SCALE GENOMIC DNA]</scope>
    <source>
        <strain evidence="2">CGMCC 1.6784</strain>
    </source>
</reference>
<accession>A0ABQ2JWU8</accession>
<sequence>MLSKINPSAVVAQCWYLRRHVPEGRRRREENGVVHCTCRYCQRPIRSRDGGRWDLSEGFDLDALSDKGSHSHFCVVDTLDEMVIARYPVPSGADEETIAERIAEIREKHGIEEDDGVLQVRLVQGRAALQSVH</sequence>
<evidence type="ECO:0000313" key="2">
    <source>
        <dbReference type="Proteomes" id="UP000605099"/>
    </source>
</evidence>
<dbReference type="RefSeq" id="WP_188822763.1">
    <property type="nucleotide sequence ID" value="NZ_BMLK01000028.1"/>
</dbReference>